<keyword evidence="3" id="KW-1185">Reference proteome</keyword>
<dbReference type="InterPro" id="IPR041674">
    <property type="entry name" value="TetR_C_22"/>
</dbReference>
<organism evidence="2 3">
    <name type="scientific">Leptospira ryugenii</name>
    <dbReference type="NCBI Taxonomy" id="1917863"/>
    <lineage>
        <taxon>Bacteria</taxon>
        <taxon>Pseudomonadati</taxon>
        <taxon>Spirochaetota</taxon>
        <taxon>Spirochaetia</taxon>
        <taxon>Leptospirales</taxon>
        <taxon>Leptospiraceae</taxon>
        <taxon>Leptospira</taxon>
    </lineage>
</organism>
<evidence type="ECO:0000313" key="2">
    <source>
        <dbReference type="EMBL" id="GBF51603.1"/>
    </source>
</evidence>
<evidence type="ECO:0000259" key="1">
    <source>
        <dbReference type="Pfam" id="PF17928"/>
    </source>
</evidence>
<protein>
    <submittedName>
        <fullName evidence="2">Transcriptional regulator, TetR family</fullName>
    </submittedName>
</protein>
<reference evidence="2 3" key="1">
    <citation type="submission" date="2018-02" db="EMBL/GenBank/DDBJ databases">
        <title>Novel Leptospira species isolated from soil and water in Japan.</title>
        <authorList>
            <person name="Nakao R."/>
            <person name="Masuzawa T."/>
        </authorList>
    </citation>
    <scope>NUCLEOTIDE SEQUENCE [LARGE SCALE GENOMIC DNA]</scope>
    <source>
        <strain evidence="2 3">YH101</strain>
    </source>
</reference>
<feature type="domain" description="Tetracyclin repressor SCO1712-like C-terminal" evidence="1">
    <location>
        <begin position="100"/>
        <end position="210"/>
    </location>
</feature>
<sequence>MNRIVDASLSPDLSPRQFKFTSKQGRNRRTKLLTVTLEALRSRPPEEIKFIEICKLANIPRASAYHFFPNIEAIFHGIRLLHAETIIERFEALQEEKLISWKEFIERFIDVAVEVTKSEPAFPRLIYEYRVTNPEIRTVGRELDAKLSKLALKGIQDRFSLPKGENWEQIFGFAFTIADALLKFAQRNFGDFTPELVQESKKATIAYLSLYLKN</sequence>
<name>A0A2P2E3Z3_9LEPT</name>
<dbReference type="RefSeq" id="WP_108977920.1">
    <property type="nucleotide sequence ID" value="NZ_BFBB01000008.1"/>
</dbReference>
<evidence type="ECO:0000313" key="3">
    <source>
        <dbReference type="Proteomes" id="UP000245133"/>
    </source>
</evidence>
<dbReference type="Pfam" id="PF17928">
    <property type="entry name" value="TetR_C_22"/>
    <property type="match status" value="1"/>
</dbReference>
<gene>
    <name evidence="2" type="ORF">LPTSP4_31410</name>
</gene>
<dbReference type="EMBL" id="BFBB01000008">
    <property type="protein sequence ID" value="GBF51603.1"/>
    <property type="molecule type" value="Genomic_DNA"/>
</dbReference>
<dbReference type="SUPFAM" id="SSF46689">
    <property type="entry name" value="Homeodomain-like"/>
    <property type="match status" value="1"/>
</dbReference>
<accession>A0A2P2E3Z3</accession>
<comment type="caution">
    <text evidence="2">The sequence shown here is derived from an EMBL/GenBank/DDBJ whole genome shotgun (WGS) entry which is preliminary data.</text>
</comment>
<dbReference type="Gene3D" id="1.10.357.10">
    <property type="entry name" value="Tetracycline Repressor, domain 2"/>
    <property type="match status" value="1"/>
</dbReference>
<dbReference type="OrthoDB" id="325065at2"/>
<dbReference type="Proteomes" id="UP000245133">
    <property type="component" value="Unassembled WGS sequence"/>
</dbReference>
<dbReference type="AlphaFoldDB" id="A0A2P2E3Z3"/>
<dbReference type="InterPro" id="IPR009057">
    <property type="entry name" value="Homeodomain-like_sf"/>
</dbReference>
<proteinExistence type="predicted"/>